<evidence type="ECO:0000313" key="9">
    <source>
        <dbReference type="Proteomes" id="UP000275225"/>
    </source>
</evidence>
<organism evidence="8 9">
    <name type="scientific">Aeromicrobium camelliae</name>
    <dbReference type="NCBI Taxonomy" id="1538144"/>
    <lineage>
        <taxon>Bacteria</taxon>
        <taxon>Bacillati</taxon>
        <taxon>Actinomycetota</taxon>
        <taxon>Actinomycetes</taxon>
        <taxon>Propionibacteriales</taxon>
        <taxon>Nocardioidaceae</taxon>
        <taxon>Aeromicrobium</taxon>
    </lineage>
</organism>
<evidence type="ECO:0000256" key="5">
    <source>
        <dbReference type="ARBA" id="ARBA00022898"/>
    </source>
</evidence>
<dbReference type="EMBL" id="RQJX01000008">
    <property type="protein sequence ID" value="RQN08145.1"/>
    <property type="molecule type" value="Genomic_DNA"/>
</dbReference>
<dbReference type="NCBIfam" id="NF002878">
    <property type="entry name" value="PRK03321.1"/>
    <property type="match status" value="1"/>
</dbReference>
<evidence type="ECO:0000313" key="8">
    <source>
        <dbReference type="EMBL" id="RQN08145.1"/>
    </source>
</evidence>
<evidence type="ECO:0000256" key="6">
    <source>
        <dbReference type="HAMAP-Rule" id="MF_01513"/>
    </source>
</evidence>
<dbReference type="InterPro" id="IPR015421">
    <property type="entry name" value="PyrdxlP-dep_Trfase_major"/>
</dbReference>
<dbReference type="InterPro" id="IPR050106">
    <property type="entry name" value="HistidinolP_aminotransfase"/>
</dbReference>
<evidence type="ECO:0000256" key="1">
    <source>
        <dbReference type="ARBA" id="ARBA00001933"/>
    </source>
</evidence>
<dbReference type="GO" id="GO:0030170">
    <property type="term" value="F:pyridoxal phosphate binding"/>
    <property type="evidence" value="ECO:0007669"/>
    <property type="project" value="UniProtKB-UniRule"/>
</dbReference>
<dbReference type="InterPro" id="IPR015422">
    <property type="entry name" value="PyrdxlP-dep_Trfase_small"/>
</dbReference>
<name>A0A3N6X225_9ACTN</name>
<dbReference type="GO" id="GO:0000105">
    <property type="term" value="P:L-histidine biosynthetic process"/>
    <property type="evidence" value="ECO:0007669"/>
    <property type="project" value="InterPro"/>
</dbReference>
<keyword evidence="3 6" id="KW-0032">Aminotransferase</keyword>
<keyword evidence="4 6" id="KW-0808">Transferase</keyword>
<dbReference type="PANTHER" id="PTHR43643">
    <property type="entry name" value="HISTIDINOL-PHOSPHATE AMINOTRANSFERASE 2"/>
    <property type="match status" value="1"/>
</dbReference>
<gene>
    <name evidence="6" type="primary">pat</name>
    <name evidence="8" type="ORF">EHW97_07455</name>
</gene>
<dbReference type="AlphaFoldDB" id="A0A3N6X225"/>
<dbReference type="OrthoDB" id="9809616at2"/>
<dbReference type="InterPro" id="IPR001917">
    <property type="entry name" value="Aminotrans_II_pyridoxalP_BS"/>
</dbReference>
<dbReference type="InterPro" id="IPR004839">
    <property type="entry name" value="Aminotransferase_I/II_large"/>
</dbReference>
<comment type="similarity">
    <text evidence="6">Belongs to the class-II pyridoxal-phosphate-dependent aminotransferase family.</text>
</comment>
<dbReference type="CDD" id="cd00609">
    <property type="entry name" value="AAT_like"/>
    <property type="match status" value="1"/>
</dbReference>
<comment type="catalytic activity">
    <reaction evidence="6">
        <text>an aromatic L-alpha-amino acid + 2-oxoglutarate = an aromatic oxo-acid + L-glutamate</text>
        <dbReference type="Rhea" id="RHEA:17533"/>
        <dbReference type="ChEBI" id="CHEBI:16810"/>
        <dbReference type="ChEBI" id="CHEBI:29985"/>
        <dbReference type="ChEBI" id="CHEBI:73309"/>
        <dbReference type="ChEBI" id="CHEBI:84824"/>
        <dbReference type="EC" id="2.6.1.57"/>
    </reaction>
</comment>
<dbReference type="PROSITE" id="PS00599">
    <property type="entry name" value="AA_TRANSFER_CLASS_2"/>
    <property type="match status" value="1"/>
</dbReference>
<feature type="domain" description="Aminotransferase class I/classII large" evidence="7">
    <location>
        <begin position="27"/>
        <end position="314"/>
    </location>
</feature>
<dbReference type="RefSeq" id="WP_124236541.1">
    <property type="nucleotide sequence ID" value="NZ_JBHUFI010000006.1"/>
</dbReference>
<proteinExistence type="inferred from homology"/>
<dbReference type="HAMAP" id="MF_01513">
    <property type="entry name" value="Phe_aminotrans_2"/>
    <property type="match status" value="1"/>
</dbReference>
<feature type="modified residue" description="N6-(pyridoxal phosphate)lysine" evidence="6">
    <location>
        <position position="218"/>
    </location>
</feature>
<accession>A0A3N6X225</accession>
<keyword evidence="9" id="KW-1185">Reference proteome</keyword>
<comment type="cofactor">
    <cofactor evidence="1 6">
        <name>pyridoxal 5'-phosphate</name>
        <dbReference type="ChEBI" id="CHEBI:597326"/>
    </cofactor>
</comment>
<evidence type="ECO:0000256" key="3">
    <source>
        <dbReference type="ARBA" id="ARBA00022576"/>
    </source>
</evidence>
<comment type="function">
    <text evidence="6">Aminotransferase that catalyzes the conversion of aromatic amino acids and 2-oxoglutarate into corresponding aromatic oxo acids and L-glutamate.</text>
</comment>
<dbReference type="Pfam" id="PF00155">
    <property type="entry name" value="Aminotran_1_2"/>
    <property type="match status" value="1"/>
</dbReference>
<comment type="subunit">
    <text evidence="2 6">Homodimer.</text>
</comment>
<keyword evidence="5 6" id="KW-0663">Pyridoxal phosphate</keyword>
<dbReference type="InterPro" id="IPR015424">
    <property type="entry name" value="PyrdxlP-dep_Trfase"/>
</dbReference>
<evidence type="ECO:0000256" key="2">
    <source>
        <dbReference type="ARBA" id="ARBA00011738"/>
    </source>
</evidence>
<dbReference type="PANTHER" id="PTHR43643:SF3">
    <property type="entry name" value="HISTIDINOL-PHOSPHATE AMINOTRANSFERASE"/>
    <property type="match status" value="1"/>
</dbReference>
<dbReference type="HAMAP" id="MF_01023">
    <property type="entry name" value="HisC_aminotrans_2"/>
    <property type="match status" value="1"/>
</dbReference>
<dbReference type="Proteomes" id="UP000275225">
    <property type="component" value="Unassembled WGS sequence"/>
</dbReference>
<protein>
    <recommendedName>
        <fullName evidence="6">Aromatic amino acid aminotransferase</fullName>
        <shortName evidence="6">ArAT</shortName>
        <ecNumber evidence="6">2.6.1.57</ecNumber>
    </recommendedName>
</protein>
<evidence type="ECO:0000259" key="7">
    <source>
        <dbReference type="Pfam" id="PF00155"/>
    </source>
</evidence>
<reference evidence="8 9" key="1">
    <citation type="submission" date="2018-11" db="EMBL/GenBank/DDBJ databases">
        <authorList>
            <person name="Li F."/>
        </authorList>
    </citation>
    <scope>NUCLEOTIDE SEQUENCE [LARGE SCALE GENOMIC DNA]</scope>
    <source>
        <strain evidence="8 9">YS17T</strain>
    </source>
</reference>
<dbReference type="Gene3D" id="3.40.640.10">
    <property type="entry name" value="Type I PLP-dependent aspartate aminotransferase-like (Major domain)"/>
    <property type="match status" value="1"/>
</dbReference>
<dbReference type="SUPFAM" id="SSF53383">
    <property type="entry name" value="PLP-dependent transferases"/>
    <property type="match status" value="1"/>
</dbReference>
<dbReference type="EC" id="2.6.1.57" evidence="6"/>
<dbReference type="GO" id="GO:0008793">
    <property type="term" value="F:aromatic-amino-acid transaminase activity"/>
    <property type="evidence" value="ECO:0007669"/>
    <property type="project" value="UniProtKB-UniRule"/>
</dbReference>
<comment type="caution">
    <text evidence="8">The sequence shown here is derived from an EMBL/GenBank/DDBJ whole genome shotgun (WGS) entry which is preliminary data.</text>
</comment>
<evidence type="ECO:0000256" key="4">
    <source>
        <dbReference type="ARBA" id="ARBA00022679"/>
    </source>
</evidence>
<dbReference type="InterPro" id="IPR024892">
    <property type="entry name" value="ArAT"/>
</dbReference>
<dbReference type="GO" id="GO:0004400">
    <property type="term" value="F:histidinol-phosphate transaminase activity"/>
    <property type="evidence" value="ECO:0007669"/>
    <property type="project" value="InterPro"/>
</dbReference>
<dbReference type="Gene3D" id="3.90.1150.10">
    <property type="entry name" value="Aspartate Aminotransferase, domain 1"/>
    <property type="match status" value="1"/>
</dbReference>
<dbReference type="InterPro" id="IPR005861">
    <property type="entry name" value="HisP_aminotrans"/>
</dbReference>
<sequence>MALPRPRSVFQRIPAYRAGKPAHSDAYKLSSNENPFPPLPSVLERASDELARMNRYPDAGMTALYRSLSERLDVDEDQLAGGTGSVGVLFTLLAAFCEAGDEVVYPWRSFEAYPIAVDLAGATGVPVPLRDDATHDLDAMADAITEATRVVLVCTPNNPTGPVVTRDELAAFLTRVPSDVLVVVDEAYVEFVRRPDAARGLDVLPGRNNVVVLRTFSKAYGLAGLRIGYLVGPPAIATVVRTATPPFAVTDIAIAAAVASLNAVDELEQRVEAVVSERESMVDALRSGGWDVPDTQTNFVWLPLGSDALDFAAQCAPVSVRAFDGDGVRVTVGEPAINAEFLDAAARWRAAR</sequence>